<dbReference type="AlphaFoldDB" id="A0A238VDX4"/>
<name>A0A238VDX4_9RHOB</name>
<dbReference type="Pfam" id="PF09898">
    <property type="entry name" value="DUF2125"/>
    <property type="match status" value="1"/>
</dbReference>
<dbReference type="RefSeq" id="WP_176439046.1">
    <property type="nucleotide sequence ID" value="NZ_FZNN01000002.1"/>
</dbReference>
<keyword evidence="1" id="KW-0732">Signal</keyword>
<feature type="signal peptide" evidence="1">
    <location>
        <begin position="1"/>
        <end position="24"/>
    </location>
</feature>
<proteinExistence type="predicted"/>
<reference evidence="2 3" key="1">
    <citation type="submission" date="2017-06" db="EMBL/GenBank/DDBJ databases">
        <authorList>
            <person name="Kim H.J."/>
            <person name="Triplett B.A."/>
        </authorList>
    </citation>
    <scope>NUCLEOTIDE SEQUENCE [LARGE SCALE GENOMIC DNA]</scope>
    <source>
        <strain evidence="2 3">DSM 29052</strain>
    </source>
</reference>
<evidence type="ECO:0000313" key="2">
    <source>
        <dbReference type="EMBL" id="SNR32595.1"/>
    </source>
</evidence>
<dbReference type="InterPro" id="IPR018666">
    <property type="entry name" value="DUF2125"/>
</dbReference>
<keyword evidence="3" id="KW-1185">Reference proteome</keyword>
<dbReference type="Proteomes" id="UP000198417">
    <property type="component" value="Unassembled WGS sequence"/>
</dbReference>
<gene>
    <name evidence="2" type="ORF">SAMN06265370_10230</name>
</gene>
<organism evidence="2 3">
    <name type="scientific">Puniceibacterium sediminis</name>
    <dbReference type="NCBI Taxonomy" id="1608407"/>
    <lineage>
        <taxon>Bacteria</taxon>
        <taxon>Pseudomonadati</taxon>
        <taxon>Pseudomonadota</taxon>
        <taxon>Alphaproteobacteria</taxon>
        <taxon>Rhodobacterales</taxon>
        <taxon>Paracoccaceae</taxon>
        <taxon>Puniceibacterium</taxon>
    </lineage>
</organism>
<feature type="chain" id="PRO_5012692282" description="DUF2125 domain-containing protein" evidence="1">
    <location>
        <begin position="25"/>
        <end position="508"/>
    </location>
</feature>
<evidence type="ECO:0000313" key="3">
    <source>
        <dbReference type="Proteomes" id="UP000198417"/>
    </source>
</evidence>
<evidence type="ECO:0008006" key="4">
    <source>
        <dbReference type="Google" id="ProtNLM"/>
    </source>
</evidence>
<dbReference type="EMBL" id="FZNN01000002">
    <property type="protein sequence ID" value="SNR32595.1"/>
    <property type="molecule type" value="Genomic_DNA"/>
</dbReference>
<protein>
    <recommendedName>
        <fullName evidence="4">DUF2125 domain-containing protein</fullName>
    </recommendedName>
</protein>
<sequence length="508" mass="53631">MHRTTHLMSCSAIGAFMLAAPVSADITPQQVWDDLEAYMSGFGYAVSGAEQASGDALTISDFVLSMDLPEGEGNFSFAADKIVLTQMDDGSVSVVFPAEMPITLTARPEDAKPVDMVVNYTQNGLDMVVSGTPGDMVYDYNADTLGMVLSELVVDGAPLSRDMARFDVTMNDVEGKSTITLGDMREVSQVMSMGSVAYDFAFNNPDGAGNGLFSGRMADLSIDGSVKVPLEIDPEDPAAMLAQGFAFDGAFAHSGGSMQFGVTEAGKTTSGQTSTESSNFRMAMSSEAMTYDVSSLGVTLDMKTPDFPFPVSAKMAENRTNLTLPMAAADEPQDMAIGMTLGGFTMSDVLWNLFDPARTLPRDPATISVDLVGTVTPFVNMFDPEAVALLEQTGGVPGELNTLTLKELIVEAVGARLTGTGDFSFDNSDLVTFDGMPAPDGSVSFSLTGGNALIDRLIAMGVLKEQDAMGARMMMSMFSVPGDGEDSLKSDIVVKGNGQILANGQRIR</sequence>
<accession>A0A238VDX4</accession>
<evidence type="ECO:0000256" key="1">
    <source>
        <dbReference type="SAM" id="SignalP"/>
    </source>
</evidence>